<proteinExistence type="predicted"/>
<reference evidence="1" key="1">
    <citation type="journal article" date="2021" name="PeerJ">
        <title>Extensive microbial diversity within the chicken gut microbiome revealed by metagenomics and culture.</title>
        <authorList>
            <person name="Gilroy R."/>
            <person name="Ravi A."/>
            <person name="Getino M."/>
            <person name="Pursley I."/>
            <person name="Horton D.L."/>
            <person name="Alikhan N.F."/>
            <person name="Baker D."/>
            <person name="Gharbi K."/>
            <person name="Hall N."/>
            <person name="Watson M."/>
            <person name="Adriaenssens E.M."/>
            <person name="Foster-Nyarko E."/>
            <person name="Jarju S."/>
            <person name="Secka A."/>
            <person name="Antonio M."/>
            <person name="Oren A."/>
            <person name="Chaudhuri R.R."/>
            <person name="La Ragione R."/>
            <person name="Hildebrand F."/>
            <person name="Pallen M.J."/>
        </authorList>
    </citation>
    <scope>NUCLEOTIDE SEQUENCE</scope>
    <source>
        <strain evidence="1">ChiHjej13B12-9602</strain>
    </source>
</reference>
<evidence type="ECO:0000313" key="1">
    <source>
        <dbReference type="EMBL" id="HJG37740.1"/>
    </source>
</evidence>
<name>A0A921IXC4_9ACTN</name>
<sequence length="66" mass="7032">MMPKGRGARFDRLACEDAALVMSHVNSEPRGRPAWRAPAEMLAAAFGDDAWALMAAFGVEHACGEG</sequence>
<dbReference type="AlphaFoldDB" id="A0A921IXC4"/>
<gene>
    <name evidence="1" type="ORF">K8V70_07775</name>
</gene>
<dbReference type="RefSeq" id="WP_273190695.1">
    <property type="nucleotide sequence ID" value="NZ_DYUZ01000029.1"/>
</dbReference>
<dbReference type="EMBL" id="DYUZ01000029">
    <property type="protein sequence ID" value="HJG37740.1"/>
    <property type="molecule type" value="Genomic_DNA"/>
</dbReference>
<organism evidence="1 2">
    <name type="scientific">Enorma phocaeensis</name>
    <dbReference type="NCBI Taxonomy" id="1871019"/>
    <lineage>
        <taxon>Bacteria</taxon>
        <taxon>Bacillati</taxon>
        <taxon>Actinomycetota</taxon>
        <taxon>Coriobacteriia</taxon>
        <taxon>Coriobacteriales</taxon>
        <taxon>Coriobacteriaceae</taxon>
        <taxon>Enorma</taxon>
    </lineage>
</organism>
<protein>
    <submittedName>
        <fullName evidence="1">Uncharacterized protein</fullName>
    </submittedName>
</protein>
<comment type="caution">
    <text evidence="1">The sequence shown here is derived from an EMBL/GenBank/DDBJ whole genome shotgun (WGS) entry which is preliminary data.</text>
</comment>
<dbReference type="Proteomes" id="UP000753256">
    <property type="component" value="Unassembled WGS sequence"/>
</dbReference>
<accession>A0A921IXC4</accession>
<evidence type="ECO:0000313" key="2">
    <source>
        <dbReference type="Proteomes" id="UP000753256"/>
    </source>
</evidence>
<reference evidence="1" key="2">
    <citation type="submission" date="2021-09" db="EMBL/GenBank/DDBJ databases">
        <authorList>
            <person name="Gilroy R."/>
        </authorList>
    </citation>
    <scope>NUCLEOTIDE SEQUENCE</scope>
    <source>
        <strain evidence="1">ChiHjej13B12-9602</strain>
    </source>
</reference>